<protein>
    <submittedName>
        <fullName evidence="1">Uncharacterized protein</fullName>
    </submittedName>
</protein>
<keyword evidence="2" id="KW-1185">Reference proteome</keyword>
<name>A0ABW9ZD95_9HYPH</name>
<proteinExistence type="predicted"/>
<gene>
    <name evidence="1" type="ORF">GWI71_03880</name>
</gene>
<dbReference type="RefSeq" id="WP_161674079.1">
    <property type="nucleotide sequence ID" value="NZ_JAABLP010000001.1"/>
</dbReference>
<organism evidence="1 2">
    <name type="scientific">Pannonibacter tanglangensis</name>
    <dbReference type="NCBI Taxonomy" id="2750084"/>
    <lineage>
        <taxon>Bacteria</taxon>
        <taxon>Pseudomonadati</taxon>
        <taxon>Pseudomonadota</taxon>
        <taxon>Alphaproteobacteria</taxon>
        <taxon>Hyphomicrobiales</taxon>
        <taxon>Stappiaceae</taxon>
        <taxon>Pannonibacter</taxon>
    </lineage>
</organism>
<sequence>MTTPALTPSLTPAQRDLLTTLARRGVAFARANGWRVKGEHGSRSRQTAEALIAQRLATTLTGAGTLRLVLTDAGRALATGLKRRQPRRTT</sequence>
<accession>A0ABW9ZD95</accession>
<comment type="caution">
    <text evidence="1">The sequence shown here is derived from an EMBL/GenBank/DDBJ whole genome shotgun (WGS) entry which is preliminary data.</text>
</comment>
<evidence type="ECO:0000313" key="2">
    <source>
        <dbReference type="Proteomes" id="UP000541347"/>
    </source>
</evidence>
<evidence type="ECO:0000313" key="1">
    <source>
        <dbReference type="EMBL" id="NBN62813.1"/>
    </source>
</evidence>
<reference evidence="1 2" key="1">
    <citation type="submission" date="2020-01" db="EMBL/GenBank/DDBJ databases">
        <authorList>
            <person name="Peng S.Y."/>
            <person name="Li J."/>
            <person name="Wang M."/>
            <person name="Wang L."/>
            <person name="Wang C.Q."/>
            <person name="Wang J.R."/>
        </authorList>
    </citation>
    <scope>NUCLEOTIDE SEQUENCE [LARGE SCALE GENOMIC DNA]</scope>
    <source>
        <strain evidence="1 2">XCT-34</strain>
    </source>
</reference>
<dbReference type="Proteomes" id="UP000541347">
    <property type="component" value="Unassembled WGS sequence"/>
</dbReference>
<dbReference type="EMBL" id="JAABLP010000001">
    <property type="protein sequence ID" value="NBN62813.1"/>
    <property type="molecule type" value="Genomic_DNA"/>
</dbReference>